<reference evidence="2" key="1">
    <citation type="submission" date="2023-03" db="EMBL/GenBank/DDBJ databases">
        <title>Near-Complete genome sequence of Lipomyces tetrasporous NRRL Y-64009, an oleaginous yeast capable of growing on lignocellulosic hydrolysates.</title>
        <authorList>
            <consortium name="Lawrence Berkeley National Laboratory"/>
            <person name="Jagtap S.S."/>
            <person name="Liu J.-J."/>
            <person name="Walukiewicz H.E."/>
            <person name="Pangilinan J."/>
            <person name="Lipzen A."/>
            <person name="Ahrendt S."/>
            <person name="Koriabine M."/>
            <person name="Cobaugh K."/>
            <person name="Salamov A."/>
            <person name="Yoshinaga Y."/>
            <person name="Ng V."/>
            <person name="Daum C."/>
            <person name="Grigoriev I.V."/>
            <person name="Slininger P.J."/>
            <person name="Dien B.S."/>
            <person name="Jin Y.-S."/>
            <person name="Rao C.V."/>
        </authorList>
    </citation>
    <scope>NUCLEOTIDE SEQUENCE</scope>
    <source>
        <strain evidence="2">NRRL Y-64009</strain>
    </source>
</reference>
<gene>
    <name evidence="2" type="ORF">POJ06DRAFT_247633</name>
</gene>
<evidence type="ECO:0000313" key="3">
    <source>
        <dbReference type="Proteomes" id="UP001217417"/>
    </source>
</evidence>
<dbReference type="AlphaFoldDB" id="A0AAD7QVE8"/>
<dbReference type="RefSeq" id="XP_056045141.1">
    <property type="nucleotide sequence ID" value="XM_056186919.1"/>
</dbReference>
<feature type="compositionally biased region" description="Low complexity" evidence="1">
    <location>
        <begin position="26"/>
        <end position="55"/>
    </location>
</feature>
<accession>A0AAD7QVE8</accession>
<comment type="caution">
    <text evidence="2">The sequence shown here is derived from an EMBL/GenBank/DDBJ whole genome shotgun (WGS) entry which is preliminary data.</text>
</comment>
<evidence type="ECO:0000313" key="2">
    <source>
        <dbReference type="EMBL" id="KAJ8101691.1"/>
    </source>
</evidence>
<proteinExistence type="predicted"/>
<dbReference type="EMBL" id="JARPMG010000003">
    <property type="protein sequence ID" value="KAJ8101691.1"/>
    <property type="molecule type" value="Genomic_DNA"/>
</dbReference>
<sequence length="161" mass="17865">MRGVDSPLDLSIFGPDSPRPRPPSPESGSSGTRSENTTPMATPAPTATASAKSKSVNWQTDATRLVPGGLAHLDNGTRSLRRRRRAALRGYAEVKRREAQNAMAIIELDRFKLESELETKRLEVEQFEYGGFGQRLNDFVHHPSDHQTTIVSVRSRLLRVS</sequence>
<organism evidence="2 3">
    <name type="scientific">Lipomyces tetrasporus</name>
    <dbReference type="NCBI Taxonomy" id="54092"/>
    <lineage>
        <taxon>Eukaryota</taxon>
        <taxon>Fungi</taxon>
        <taxon>Dikarya</taxon>
        <taxon>Ascomycota</taxon>
        <taxon>Saccharomycotina</taxon>
        <taxon>Lipomycetes</taxon>
        <taxon>Lipomycetales</taxon>
        <taxon>Lipomycetaceae</taxon>
        <taxon>Lipomyces</taxon>
    </lineage>
</organism>
<protein>
    <submittedName>
        <fullName evidence="2">Uncharacterized protein</fullName>
    </submittedName>
</protein>
<dbReference type="GeneID" id="80882085"/>
<name>A0AAD7QVE8_9ASCO</name>
<feature type="region of interest" description="Disordered" evidence="1">
    <location>
        <begin position="1"/>
        <end position="57"/>
    </location>
</feature>
<dbReference type="Proteomes" id="UP001217417">
    <property type="component" value="Unassembled WGS sequence"/>
</dbReference>
<evidence type="ECO:0000256" key="1">
    <source>
        <dbReference type="SAM" id="MobiDB-lite"/>
    </source>
</evidence>
<feature type="non-terminal residue" evidence="2">
    <location>
        <position position="161"/>
    </location>
</feature>
<keyword evidence="3" id="KW-1185">Reference proteome</keyword>